<dbReference type="Gene3D" id="3.60.21.10">
    <property type="match status" value="1"/>
</dbReference>
<dbReference type="SMART" id="SM00854">
    <property type="entry name" value="PGA_cap"/>
    <property type="match status" value="1"/>
</dbReference>
<evidence type="ECO:0000313" key="3">
    <source>
        <dbReference type="EMBL" id="RHA73061.1"/>
    </source>
</evidence>
<dbReference type="SUPFAM" id="SSF56300">
    <property type="entry name" value="Metallo-dependent phosphatases"/>
    <property type="match status" value="1"/>
</dbReference>
<dbReference type="PANTHER" id="PTHR33393:SF12">
    <property type="entry name" value="CAPSULE BIOSYNTHESIS PROTEIN CAPA"/>
    <property type="match status" value="1"/>
</dbReference>
<feature type="domain" description="Capsule synthesis protein CapA" evidence="2">
    <location>
        <begin position="19"/>
        <end position="265"/>
    </location>
</feature>
<dbReference type="EMBL" id="QSFT01000047">
    <property type="protein sequence ID" value="RHA73061.1"/>
    <property type="molecule type" value="Genomic_DNA"/>
</dbReference>
<reference evidence="3 4" key="1">
    <citation type="submission" date="2018-08" db="EMBL/GenBank/DDBJ databases">
        <title>A genome reference for cultivated species of the human gut microbiota.</title>
        <authorList>
            <person name="Zou Y."/>
            <person name="Xue W."/>
            <person name="Luo G."/>
        </authorList>
    </citation>
    <scope>NUCLEOTIDE SEQUENCE [LARGE SCALE GENOMIC DNA]</scope>
    <source>
        <strain evidence="3 4">AM42-38</strain>
    </source>
</reference>
<evidence type="ECO:0000259" key="2">
    <source>
        <dbReference type="SMART" id="SM00854"/>
    </source>
</evidence>
<comment type="similarity">
    <text evidence="1">Belongs to the CapA family.</text>
</comment>
<dbReference type="InterPro" id="IPR029052">
    <property type="entry name" value="Metallo-depent_PP-like"/>
</dbReference>
<sequence length="354" mass="40066">MVIWLSAAGVFAKGADSLSLLFIGDLMQHQAQLDAARMPDGTYDYTDCFRWVSPEFRKTDLVIGNLEVPLGGEPYTGYPAFSAPDAYLKALRKAGIDVLLTANNHCLDRGRKGLERTVCLLDSFRVPHVGTYRTPQERLDFYPLLVERKGFRVVFLNYTYGTNGLHPVTPNVVNYIDRDQMRLDILKARLMKPDVLIACMHWGVEYQSLPRTEERALTDWLLKMGVDHVIGAHPHVIQPVEVREDSLSPARHLVAYSLGNFVSNMSASQTDGGMAVKLLLRRVEGKTRLVDCAYALVWTSRPVLSGKKNFQVYPAGMDENKMHVSERQRMKAYLEGARKLLGKYCKGIEEYFFE</sequence>
<accession>A0A413SVM2</accession>
<evidence type="ECO:0000256" key="1">
    <source>
        <dbReference type="ARBA" id="ARBA00005662"/>
    </source>
</evidence>
<organism evidence="3 4">
    <name type="scientific">Phocaeicola coprophilus</name>
    <dbReference type="NCBI Taxonomy" id="387090"/>
    <lineage>
        <taxon>Bacteria</taxon>
        <taxon>Pseudomonadati</taxon>
        <taxon>Bacteroidota</taxon>
        <taxon>Bacteroidia</taxon>
        <taxon>Bacteroidales</taxon>
        <taxon>Bacteroidaceae</taxon>
        <taxon>Phocaeicola</taxon>
    </lineage>
</organism>
<dbReference type="InterPro" id="IPR019079">
    <property type="entry name" value="Capsule_synth_CapA"/>
</dbReference>
<protein>
    <submittedName>
        <fullName evidence="3">CapA family protein</fullName>
    </submittedName>
</protein>
<dbReference type="CDD" id="cd07381">
    <property type="entry name" value="MPP_CapA"/>
    <property type="match status" value="1"/>
</dbReference>
<evidence type="ECO:0000313" key="4">
    <source>
        <dbReference type="Proteomes" id="UP000283855"/>
    </source>
</evidence>
<dbReference type="PANTHER" id="PTHR33393">
    <property type="entry name" value="POLYGLUTAMINE SYNTHESIS ACCESSORY PROTEIN RV0574C-RELATED"/>
    <property type="match status" value="1"/>
</dbReference>
<dbReference type="Proteomes" id="UP000283855">
    <property type="component" value="Unassembled WGS sequence"/>
</dbReference>
<gene>
    <name evidence="3" type="ORF">DW921_14340</name>
</gene>
<dbReference type="InterPro" id="IPR052169">
    <property type="entry name" value="CW_Biosynth-Accessory"/>
</dbReference>
<proteinExistence type="inferred from homology"/>
<name>A0A413SVM2_9BACT</name>
<comment type="caution">
    <text evidence="3">The sequence shown here is derived from an EMBL/GenBank/DDBJ whole genome shotgun (WGS) entry which is preliminary data.</text>
</comment>
<dbReference type="Pfam" id="PF09587">
    <property type="entry name" value="PGA_cap"/>
    <property type="match status" value="1"/>
</dbReference>
<dbReference type="AlphaFoldDB" id="A0A413SVM2"/>